<reference evidence="12 15" key="1">
    <citation type="submission" date="2016-05" db="EMBL/GenBank/DDBJ databases">
        <title>Draft Genome Sequence of Algibacter sp. Strain SK-16 Isolated from the Surface Water of Aburatsubo Inlet.</title>
        <authorList>
            <person name="Wong S.-K."/>
            <person name="Yoshizawa S."/>
            <person name="Nakajima Y."/>
            <person name="Ogura Y."/>
            <person name="Tetsuya H."/>
            <person name="Hamasaki K."/>
        </authorList>
    </citation>
    <scope>NUCLEOTIDE SEQUENCE [LARGE SCALE GENOMIC DNA]</scope>
    <source>
        <strain evidence="12 15">SK-16</strain>
    </source>
</reference>
<evidence type="ECO:0000256" key="6">
    <source>
        <dbReference type="ARBA" id="ARBA00022918"/>
    </source>
</evidence>
<keyword evidence="15" id="KW-1185">Reference proteome</keyword>
<evidence type="ECO:0000256" key="5">
    <source>
        <dbReference type="ARBA" id="ARBA00022842"/>
    </source>
</evidence>
<evidence type="ECO:0000313" key="13">
    <source>
        <dbReference type="EMBL" id="OEK08212.1"/>
    </source>
</evidence>
<proteinExistence type="inferred from homology"/>
<dbReference type="Pfam" id="PF00078">
    <property type="entry name" value="RVT_1"/>
    <property type="match status" value="1"/>
</dbReference>
<comment type="catalytic activity">
    <reaction evidence="9">
        <text>DNA(n) + a 2'-deoxyribonucleoside 5'-triphosphate = DNA(n+1) + diphosphate</text>
        <dbReference type="Rhea" id="RHEA:22508"/>
        <dbReference type="Rhea" id="RHEA-COMP:17339"/>
        <dbReference type="Rhea" id="RHEA-COMP:17340"/>
        <dbReference type="ChEBI" id="CHEBI:33019"/>
        <dbReference type="ChEBI" id="CHEBI:61560"/>
        <dbReference type="ChEBI" id="CHEBI:173112"/>
        <dbReference type="EC" id="2.7.7.49"/>
    </reaction>
</comment>
<accession>A0A1E5SHN0</accession>
<evidence type="ECO:0000256" key="4">
    <source>
        <dbReference type="ARBA" id="ARBA00022723"/>
    </source>
</evidence>
<protein>
    <recommendedName>
        <fullName evidence="1">RNA-directed DNA polymerase</fullName>
        <ecNumber evidence="1">2.7.7.49</ecNumber>
    </recommendedName>
</protein>
<dbReference type="CDD" id="cd01651">
    <property type="entry name" value="RT_G2_intron"/>
    <property type="match status" value="1"/>
</dbReference>
<dbReference type="EMBL" id="MDJD01000054">
    <property type="protein sequence ID" value="OEJ98623.1"/>
    <property type="molecule type" value="Genomic_DNA"/>
</dbReference>
<dbReference type="PANTHER" id="PTHR34047:SF3">
    <property type="entry name" value="BLR2052 PROTEIN"/>
    <property type="match status" value="1"/>
</dbReference>
<keyword evidence="6 12" id="KW-0695">RNA-directed DNA polymerase</keyword>
<name>A0A1E5SHN0_9FLAO</name>
<dbReference type="InterPro" id="IPR030931">
    <property type="entry name" value="Group_II_RT_mat"/>
</dbReference>
<sequence length="419" mass="49760">MIFKEKQKSQPISKRQVMEAFKKVRSNKGGSGVDDLSIREVQSRPIKYLYPVWNRLASGSYFPKPVREVEIPKTDGRIRKLGIPTVQDRTAQMVIREELEQIVDKQFSKNSFGYRPGKSSHHAIKQCRKNCMEMDWAIDLDIKSFFDDIDHTLMLQALGHFTKKKHIHLYVKRWLEASVQKKDGTIHPRIKGTPQGGVISPLLANIFLHIVFDSWIETHHPEVKFERYADDIIIHCDNFKQALRTLEAVKARLFQCKLEIKSGKSNIVYCKRNQKKHPPFKVHYVTFDFLGFTFKPRMVKGYFGNFHLGFTPSISRTSQKRINQTLFKMKLHRMVHLRLLDLAGIIADKVRGWIHYYGKVRMSELHYVFRFLNKRLAKWVRNKYRRFRRKHWFAAYKWLQETAKQYPNMFVHWQYGFTP</sequence>
<evidence type="ECO:0000256" key="1">
    <source>
        <dbReference type="ARBA" id="ARBA00012493"/>
    </source>
</evidence>
<dbReference type="GO" id="GO:0051607">
    <property type="term" value="P:defense response to virus"/>
    <property type="evidence" value="ECO:0007669"/>
    <property type="project" value="UniProtKB-KW"/>
</dbReference>
<dbReference type="Pfam" id="PF08388">
    <property type="entry name" value="GIIM"/>
    <property type="match status" value="1"/>
</dbReference>
<dbReference type="InterPro" id="IPR013597">
    <property type="entry name" value="Mat_intron_G2"/>
</dbReference>
<dbReference type="SUPFAM" id="SSF56672">
    <property type="entry name" value="DNA/RNA polymerases"/>
    <property type="match status" value="1"/>
</dbReference>
<evidence type="ECO:0000256" key="2">
    <source>
        <dbReference type="ARBA" id="ARBA00022679"/>
    </source>
</evidence>
<organism evidence="12 15">
    <name type="scientific">Flavivirga aquatica</name>
    <dbReference type="NCBI Taxonomy" id="1849968"/>
    <lineage>
        <taxon>Bacteria</taxon>
        <taxon>Pseudomonadati</taxon>
        <taxon>Bacteroidota</taxon>
        <taxon>Flavobacteriia</taxon>
        <taxon>Flavobacteriales</taxon>
        <taxon>Flavobacteriaceae</taxon>
        <taxon>Flavivirga</taxon>
    </lineage>
</organism>
<keyword evidence="4" id="KW-0479">Metal-binding</keyword>
<evidence type="ECO:0000256" key="9">
    <source>
        <dbReference type="ARBA" id="ARBA00048173"/>
    </source>
</evidence>
<evidence type="ECO:0000313" key="15">
    <source>
        <dbReference type="Proteomes" id="UP000095713"/>
    </source>
</evidence>
<dbReference type="EC" id="2.7.7.49" evidence="1"/>
<dbReference type="InterPro" id="IPR051083">
    <property type="entry name" value="GrpII_Intron_Splice-Mob/Def"/>
</dbReference>
<dbReference type="PANTHER" id="PTHR34047">
    <property type="entry name" value="NUCLEAR INTRON MATURASE 1, MITOCHONDRIAL-RELATED"/>
    <property type="match status" value="1"/>
</dbReference>
<dbReference type="GO" id="GO:0046872">
    <property type="term" value="F:metal ion binding"/>
    <property type="evidence" value="ECO:0007669"/>
    <property type="project" value="UniProtKB-KW"/>
</dbReference>
<keyword evidence="7" id="KW-0051">Antiviral defense</keyword>
<evidence type="ECO:0000313" key="12">
    <source>
        <dbReference type="EMBL" id="OEJ98623.1"/>
    </source>
</evidence>
<evidence type="ECO:0000313" key="11">
    <source>
        <dbReference type="EMBL" id="OEJ98614.1"/>
    </source>
</evidence>
<dbReference type="Gene3D" id="3.30.70.270">
    <property type="match status" value="1"/>
</dbReference>
<dbReference type="GO" id="GO:0003964">
    <property type="term" value="F:RNA-directed DNA polymerase activity"/>
    <property type="evidence" value="ECO:0007669"/>
    <property type="project" value="UniProtKB-KW"/>
</dbReference>
<dbReference type="STRING" id="1849968.A8C32_01745"/>
<dbReference type="InterPro" id="IPR043502">
    <property type="entry name" value="DNA/RNA_pol_sf"/>
</dbReference>
<dbReference type="Proteomes" id="UP000095713">
    <property type="component" value="Unassembled WGS sequence"/>
</dbReference>
<dbReference type="InterPro" id="IPR000123">
    <property type="entry name" value="Reverse_transcriptase_msDNA"/>
</dbReference>
<dbReference type="EMBL" id="MDJD01000054">
    <property type="protein sequence ID" value="OEJ98614.1"/>
    <property type="molecule type" value="Genomic_DNA"/>
</dbReference>
<dbReference type="AlphaFoldDB" id="A0A1E5SHN0"/>
<dbReference type="EMBL" id="MDJD01000034">
    <property type="protein sequence ID" value="OEK08212.1"/>
    <property type="molecule type" value="Genomic_DNA"/>
</dbReference>
<dbReference type="PROSITE" id="PS50878">
    <property type="entry name" value="RT_POL"/>
    <property type="match status" value="1"/>
</dbReference>
<evidence type="ECO:0000256" key="7">
    <source>
        <dbReference type="ARBA" id="ARBA00023118"/>
    </source>
</evidence>
<dbReference type="InterPro" id="IPR043128">
    <property type="entry name" value="Rev_trsase/Diguanyl_cyclase"/>
</dbReference>
<evidence type="ECO:0000259" key="10">
    <source>
        <dbReference type="PROSITE" id="PS50878"/>
    </source>
</evidence>
<dbReference type="NCBIfam" id="TIGR04416">
    <property type="entry name" value="group_II_RT_mat"/>
    <property type="match status" value="1"/>
</dbReference>
<keyword evidence="3" id="KW-0548">Nucleotidyltransferase</keyword>
<gene>
    <name evidence="13" type="ORF">A8C32_01745</name>
    <name evidence="14" type="ORF">A8C32_02070</name>
    <name evidence="11" type="ORF">A8C32_05285</name>
    <name evidence="12" type="ORF">A8C32_05335</name>
</gene>
<evidence type="ECO:0000256" key="3">
    <source>
        <dbReference type="ARBA" id="ARBA00022695"/>
    </source>
</evidence>
<dbReference type="PRINTS" id="PR00866">
    <property type="entry name" value="RNADNAPOLMS"/>
</dbReference>
<dbReference type="InterPro" id="IPR000477">
    <property type="entry name" value="RT_dom"/>
</dbReference>
<keyword evidence="2" id="KW-0808">Transferase</keyword>
<comment type="similarity">
    <text evidence="8">Belongs to the bacterial reverse transcriptase family.</text>
</comment>
<dbReference type="OrthoDB" id="9780724at2"/>
<feature type="domain" description="Reverse transcriptase" evidence="10">
    <location>
        <begin position="52"/>
        <end position="294"/>
    </location>
</feature>
<evidence type="ECO:0000256" key="8">
    <source>
        <dbReference type="ARBA" id="ARBA00034120"/>
    </source>
</evidence>
<comment type="caution">
    <text evidence="12">The sequence shown here is derived from an EMBL/GenBank/DDBJ whole genome shotgun (WGS) entry which is preliminary data.</text>
</comment>
<keyword evidence="5" id="KW-0460">Magnesium</keyword>
<evidence type="ECO:0000313" key="14">
    <source>
        <dbReference type="EMBL" id="OEK08266.1"/>
    </source>
</evidence>
<dbReference type="EMBL" id="MDJD01000034">
    <property type="protein sequence ID" value="OEK08266.1"/>
    <property type="molecule type" value="Genomic_DNA"/>
</dbReference>
<dbReference type="GO" id="GO:0003723">
    <property type="term" value="F:RNA binding"/>
    <property type="evidence" value="ECO:0007669"/>
    <property type="project" value="InterPro"/>
</dbReference>